<keyword evidence="10" id="KW-0030">Aminoacyl-tRNA synthetase</keyword>
<feature type="region of interest" description="Disordered" evidence="16">
    <location>
        <begin position="247"/>
        <end position="271"/>
    </location>
</feature>
<dbReference type="AlphaFoldDB" id="A0A9N8YUH7"/>
<evidence type="ECO:0000313" key="18">
    <source>
        <dbReference type="EMBL" id="CAG8447540.1"/>
    </source>
</evidence>
<keyword evidence="5" id="KW-0963">Cytoplasm</keyword>
<comment type="caution">
    <text evidence="18">The sequence shown here is derived from an EMBL/GenBank/DDBJ whole genome shotgun (WGS) entry which is preliminary data.</text>
</comment>
<dbReference type="InterPro" id="IPR002317">
    <property type="entry name" value="Ser-tRNA-ligase_type_1"/>
</dbReference>
<evidence type="ECO:0000256" key="11">
    <source>
        <dbReference type="ARBA" id="ARBA00031113"/>
    </source>
</evidence>
<gene>
    <name evidence="18" type="ORF">RFULGI_LOCUS24</name>
</gene>
<keyword evidence="15" id="KW-0175">Coiled coil</keyword>
<keyword evidence="7" id="KW-0547">Nucleotide-binding</keyword>
<evidence type="ECO:0000256" key="5">
    <source>
        <dbReference type="ARBA" id="ARBA00022490"/>
    </source>
</evidence>
<dbReference type="InterPro" id="IPR002314">
    <property type="entry name" value="aa-tRNA-synt_IIb"/>
</dbReference>
<keyword evidence="9" id="KW-0648">Protein biosynthesis</keyword>
<evidence type="ECO:0000256" key="2">
    <source>
        <dbReference type="ARBA" id="ARBA00005045"/>
    </source>
</evidence>
<dbReference type="PANTHER" id="PTHR43697:SF1">
    <property type="entry name" value="SERINE--TRNA LIGASE"/>
    <property type="match status" value="1"/>
</dbReference>
<protein>
    <recommendedName>
        <fullName evidence="4">serine--tRNA ligase</fullName>
        <ecNumber evidence="4">6.1.1.11</ecNumber>
    </recommendedName>
    <alternativeName>
        <fullName evidence="11">Seryl-tRNA synthetase</fullName>
    </alternativeName>
    <alternativeName>
        <fullName evidence="12">Seryl-tRNA(Ser/Sec) synthetase</fullName>
    </alternativeName>
</protein>
<comment type="subcellular location">
    <subcellularLocation>
        <location evidence="1">Cytoplasm</location>
    </subcellularLocation>
</comment>
<proteinExistence type="inferred from homology"/>
<dbReference type="InterPro" id="IPR006195">
    <property type="entry name" value="aa-tRNA-synth_II"/>
</dbReference>
<dbReference type="PRINTS" id="PR00981">
    <property type="entry name" value="TRNASYNTHSER"/>
</dbReference>
<dbReference type="SUPFAM" id="SSF55681">
    <property type="entry name" value="Class II aaRS and biotin synthetases"/>
    <property type="match status" value="1"/>
</dbReference>
<dbReference type="PANTHER" id="PTHR43697">
    <property type="entry name" value="SERYL-TRNA SYNTHETASE"/>
    <property type="match status" value="1"/>
</dbReference>
<keyword evidence="6" id="KW-0436">Ligase</keyword>
<feature type="compositionally biased region" description="Low complexity" evidence="16">
    <location>
        <begin position="125"/>
        <end position="150"/>
    </location>
</feature>
<dbReference type="InterPro" id="IPR045864">
    <property type="entry name" value="aa-tRNA-synth_II/BPL/LPL"/>
</dbReference>
<dbReference type="InterPro" id="IPR032675">
    <property type="entry name" value="LRR_dom_sf"/>
</dbReference>
<dbReference type="Proteomes" id="UP000789396">
    <property type="component" value="Unassembled WGS sequence"/>
</dbReference>
<sequence length="1162" mass="132836">MNDRIKQLTRNYLDSLYAYLSENDKEGIIRLNASEPLQKLFQEQLKIHRPEDDPNSISIDDVKVKLLNVLRGERLSTVTMDIDNTDLTVGTTQIKSSLSPNDLLNDPVIRNSTAPAASNDDAEEQNQAQTQNSPPNNTNQTSNTPPSSNNSPPPLRQQPTTTRDLTFLIDHVIPGYNGNPHYIILSAPSVVEGFNIHFLTIQSNDSLLQDGNQVIIRDVELGPGRAEVDAHIEEISIKNYFRTIELVSTTPPPGGGNRTPNNPPPPPSFPDVVKKNQDLIDEENSFFKLRDELKDIINQNKSVVQEAQTLGLTLPSFSDNALDFFQTAPFVLFDADQPLNSPFNQQTSDKNDKTRQKVLNLKNNIYQIYNNNVKKLNEKKQGEQGGSPPPENELTKLKKQAIEKINTILTDPDNLRNIDLNTLADDNNIPANLRNGVTKLLILPSSERDRQEADDRLISSAPRDTTFDYYLNEAAHEVLTGTLDLSDFTNLKSIRIGKQYINELILTGCQHLETIEANNNLLREIVLPWSTNCLERVYLTNNNFRAQDLSCFSNYTNLKTLFLGTDDETRIGQGIYNRVGAGVDSTNEDLDDNSFKVRDVRSYQINQARLALQNLIQRLAWHGPQNATAVKKIKEEVANFEKELEKLETELSKLTNQLPNLPALDTPTNEEGNRVIASTEYQHAIQHNLTHEAILKKLKLIDEEKSILLSGSKFAVYQDFGSQLLHALINFMRAENSKRGYRLFDTPYLVKAHNLYNTGQFHKFQDNLYKLEESDFYLLPTAEVSLVNLYQNQILTEAELPLKLCAYSPCFRAERMASGQENKGLIRLHQFHKVELVKIIEPDHSYTELKKMLADARNILHLLKIPHRVIELCCSELGFTAAKTYDIEVWLPISQKWLEISSCSNCEDFQSRRAKIRVKKENQKYYPHTLNGSALAVDRLIIALCEYYYNEEENKLTIPEILQHKAYHFFKNLYDYEQKPALLIGRHKLDATTVGHAAQPVLIKKNYRLGTRSLNPLNLLKLASRYHKKELYTFKKPPQQFSHDFQEFLITRLLLLCNKAEFLHTPLEQEHVPKENQQCSGTIYTHFQTKPVLHFTFLPEQAPIVRQFIDNLDTYAQEYDMEEAQNFYTYPIIHDTKHEIITKLGGTCPCDPQQARNQYLNN</sequence>
<dbReference type="Gene3D" id="3.80.10.10">
    <property type="entry name" value="Ribonuclease Inhibitor"/>
    <property type="match status" value="1"/>
</dbReference>
<dbReference type="GO" id="GO:0006434">
    <property type="term" value="P:seryl-tRNA aminoacylation"/>
    <property type="evidence" value="ECO:0007669"/>
    <property type="project" value="InterPro"/>
</dbReference>
<evidence type="ECO:0000256" key="8">
    <source>
        <dbReference type="ARBA" id="ARBA00022840"/>
    </source>
</evidence>
<evidence type="ECO:0000256" key="14">
    <source>
        <dbReference type="ARBA" id="ARBA00048823"/>
    </source>
</evidence>
<dbReference type="Pfam" id="PF00587">
    <property type="entry name" value="tRNA-synt_2b"/>
    <property type="match status" value="1"/>
</dbReference>
<evidence type="ECO:0000256" key="6">
    <source>
        <dbReference type="ARBA" id="ARBA00022598"/>
    </source>
</evidence>
<dbReference type="GO" id="GO:0005524">
    <property type="term" value="F:ATP binding"/>
    <property type="evidence" value="ECO:0007669"/>
    <property type="project" value="UniProtKB-KW"/>
</dbReference>
<dbReference type="GO" id="GO:0004828">
    <property type="term" value="F:serine-tRNA ligase activity"/>
    <property type="evidence" value="ECO:0007669"/>
    <property type="project" value="UniProtKB-EC"/>
</dbReference>
<evidence type="ECO:0000259" key="17">
    <source>
        <dbReference type="PROSITE" id="PS50862"/>
    </source>
</evidence>
<feature type="coiled-coil region" evidence="15">
    <location>
        <begin position="630"/>
        <end position="657"/>
    </location>
</feature>
<comment type="pathway">
    <text evidence="2">Aminoacyl-tRNA biosynthesis; selenocysteinyl-tRNA(Sec) biosynthesis; L-seryl-tRNA(Sec) from L-serine and tRNA(Sec): step 1/1.</text>
</comment>
<reference evidence="18" key="1">
    <citation type="submission" date="2021-06" db="EMBL/GenBank/DDBJ databases">
        <authorList>
            <person name="Kallberg Y."/>
            <person name="Tangrot J."/>
            <person name="Rosling A."/>
        </authorList>
    </citation>
    <scope>NUCLEOTIDE SEQUENCE</scope>
    <source>
        <strain evidence="18">IN212</strain>
    </source>
</reference>
<feature type="region of interest" description="Disordered" evidence="16">
    <location>
        <begin position="96"/>
        <end position="160"/>
    </location>
</feature>
<evidence type="ECO:0000256" key="3">
    <source>
        <dbReference type="ARBA" id="ARBA00010728"/>
    </source>
</evidence>
<comment type="catalytic activity">
    <reaction evidence="14">
        <text>tRNA(Ser) + L-serine + ATP = L-seryl-tRNA(Ser) + AMP + diphosphate + H(+)</text>
        <dbReference type="Rhea" id="RHEA:12292"/>
        <dbReference type="Rhea" id="RHEA-COMP:9669"/>
        <dbReference type="Rhea" id="RHEA-COMP:9703"/>
        <dbReference type="ChEBI" id="CHEBI:15378"/>
        <dbReference type="ChEBI" id="CHEBI:30616"/>
        <dbReference type="ChEBI" id="CHEBI:33019"/>
        <dbReference type="ChEBI" id="CHEBI:33384"/>
        <dbReference type="ChEBI" id="CHEBI:78442"/>
        <dbReference type="ChEBI" id="CHEBI:78533"/>
        <dbReference type="ChEBI" id="CHEBI:456215"/>
        <dbReference type="EC" id="6.1.1.11"/>
    </reaction>
</comment>
<accession>A0A9N8YUH7</accession>
<evidence type="ECO:0000256" key="1">
    <source>
        <dbReference type="ARBA" id="ARBA00004496"/>
    </source>
</evidence>
<name>A0A9N8YUH7_9GLOM</name>
<dbReference type="GO" id="GO:0005737">
    <property type="term" value="C:cytoplasm"/>
    <property type="evidence" value="ECO:0007669"/>
    <property type="project" value="UniProtKB-SubCell"/>
</dbReference>
<evidence type="ECO:0000256" key="12">
    <source>
        <dbReference type="ARBA" id="ARBA00033352"/>
    </source>
</evidence>
<comment type="catalytic activity">
    <reaction evidence="13">
        <text>tRNA(Sec) + L-serine + ATP = L-seryl-tRNA(Sec) + AMP + diphosphate + H(+)</text>
        <dbReference type="Rhea" id="RHEA:42580"/>
        <dbReference type="Rhea" id="RHEA-COMP:9742"/>
        <dbReference type="Rhea" id="RHEA-COMP:10128"/>
        <dbReference type="ChEBI" id="CHEBI:15378"/>
        <dbReference type="ChEBI" id="CHEBI:30616"/>
        <dbReference type="ChEBI" id="CHEBI:33019"/>
        <dbReference type="ChEBI" id="CHEBI:33384"/>
        <dbReference type="ChEBI" id="CHEBI:78442"/>
        <dbReference type="ChEBI" id="CHEBI:78533"/>
        <dbReference type="ChEBI" id="CHEBI:456215"/>
        <dbReference type="EC" id="6.1.1.11"/>
    </reaction>
</comment>
<comment type="similarity">
    <text evidence="3">Belongs to the class-II aminoacyl-tRNA synthetase family. Type-1 seryl-tRNA synthetase subfamily.</text>
</comment>
<dbReference type="EC" id="6.1.1.11" evidence="4"/>
<evidence type="ECO:0000313" key="19">
    <source>
        <dbReference type="Proteomes" id="UP000789396"/>
    </source>
</evidence>
<evidence type="ECO:0000256" key="10">
    <source>
        <dbReference type="ARBA" id="ARBA00023146"/>
    </source>
</evidence>
<dbReference type="SUPFAM" id="SSF52058">
    <property type="entry name" value="L domain-like"/>
    <property type="match status" value="1"/>
</dbReference>
<evidence type="ECO:0000256" key="7">
    <source>
        <dbReference type="ARBA" id="ARBA00022741"/>
    </source>
</evidence>
<evidence type="ECO:0000256" key="9">
    <source>
        <dbReference type="ARBA" id="ARBA00022917"/>
    </source>
</evidence>
<feature type="coiled-coil region" evidence="15">
    <location>
        <begin position="344"/>
        <end position="379"/>
    </location>
</feature>
<keyword evidence="19" id="KW-1185">Reference proteome</keyword>
<dbReference type="NCBIfam" id="TIGR00414">
    <property type="entry name" value="serS"/>
    <property type="match status" value="1"/>
</dbReference>
<dbReference type="Gene3D" id="3.30.930.10">
    <property type="entry name" value="Bira Bifunctional Protein, Domain 2"/>
    <property type="match status" value="1"/>
</dbReference>
<evidence type="ECO:0000256" key="16">
    <source>
        <dbReference type="SAM" id="MobiDB-lite"/>
    </source>
</evidence>
<evidence type="ECO:0000256" key="15">
    <source>
        <dbReference type="SAM" id="Coils"/>
    </source>
</evidence>
<evidence type="ECO:0000256" key="4">
    <source>
        <dbReference type="ARBA" id="ARBA00012840"/>
    </source>
</evidence>
<evidence type="ECO:0000256" key="13">
    <source>
        <dbReference type="ARBA" id="ARBA00047929"/>
    </source>
</evidence>
<dbReference type="PROSITE" id="PS50862">
    <property type="entry name" value="AA_TRNA_LIGASE_II"/>
    <property type="match status" value="1"/>
</dbReference>
<feature type="domain" description="Aminoacyl-transfer RNA synthetases class-II family profile" evidence="17">
    <location>
        <begin position="722"/>
        <end position="959"/>
    </location>
</feature>
<dbReference type="EMBL" id="CAJVPZ010000002">
    <property type="protein sequence ID" value="CAG8447540.1"/>
    <property type="molecule type" value="Genomic_DNA"/>
</dbReference>
<keyword evidence="8" id="KW-0067">ATP-binding</keyword>
<organism evidence="18 19">
    <name type="scientific">Racocetra fulgida</name>
    <dbReference type="NCBI Taxonomy" id="60492"/>
    <lineage>
        <taxon>Eukaryota</taxon>
        <taxon>Fungi</taxon>
        <taxon>Fungi incertae sedis</taxon>
        <taxon>Mucoromycota</taxon>
        <taxon>Glomeromycotina</taxon>
        <taxon>Glomeromycetes</taxon>
        <taxon>Diversisporales</taxon>
        <taxon>Gigasporaceae</taxon>
        <taxon>Racocetra</taxon>
    </lineage>
</organism>
<dbReference type="OrthoDB" id="10264585at2759"/>